<evidence type="ECO:0000256" key="3">
    <source>
        <dbReference type="ARBA" id="ARBA00022801"/>
    </source>
</evidence>
<evidence type="ECO:0000256" key="2">
    <source>
        <dbReference type="ARBA" id="ARBA00022723"/>
    </source>
</evidence>
<organism evidence="5 6">
    <name type="scientific">Alteromonas aestuariivivens</name>
    <dbReference type="NCBI Taxonomy" id="1938339"/>
    <lineage>
        <taxon>Bacteria</taxon>
        <taxon>Pseudomonadati</taxon>
        <taxon>Pseudomonadota</taxon>
        <taxon>Gammaproteobacteria</taxon>
        <taxon>Alteromonadales</taxon>
        <taxon>Alteromonadaceae</taxon>
        <taxon>Alteromonas/Salinimonas group</taxon>
        <taxon>Alteromonas</taxon>
    </lineage>
</organism>
<dbReference type="GO" id="GO:0005829">
    <property type="term" value="C:cytosol"/>
    <property type="evidence" value="ECO:0007669"/>
    <property type="project" value="TreeGrafter"/>
</dbReference>
<dbReference type="SUPFAM" id="SSF51556">
    <property type="entry name" value="Metallo-dependent hydrolases"/>
    <property type="match status" value="1"/>
</dbReference>
<dbReference type="RefSeq" id="WP_115592609.1">
    <property type="nucleotide sequence ID" value="NZ_QRHA01000004.1"/>
</dbReference>
<reference evidence="6" key="1">
    <citation type="submission" date="2018-08" db="EMBL/GenBank/DDBJ databases">
        <authorList>
            <person name="Zhang J."/>
            <person name="Du Z.-J."/>
        </authorList>
    </citation>
    <scope>NUCLEOTIDE SEQUENCE [LARGE SCALE GENOMIC DNA]</scope>
    <source>
        <strain evidence="6">KCTC 52655</strain>
    </source>
</reference>
<dbReference type="AlphaFoldDB" id="A0A3D8M9K5"/>
<dbReference type="InterPro" id="IPR032466">
    <property type="entry name" value="Metal_Hydrolase"/>
</dbReference>
<protein>
    <submittedName>
        <fullName evidence="5">TatD family deoxyribonuclease</fullName>
    </submittedName>
</protein>
<feature type="binding site" evidence="4">
    <location>
        <position position="153"/>
    </location>
    <ligand>
        <name>a divalent metal cation</name>
        <dbReference type="ChEBI" id="CHEBI:60240"/>
        <label>2</label>
    </ligand>
</feature>
<dbReference type="FunFam" id="3.20.20.140:FF:000005">
    <property type="entry name" value="TatD family hydrolase"/>
    <property type="match status" value="1"/>
</dbReference>
<evidence type="ECO:0000313" key="6">
    <source>
        <dbReference type="Proteomes" id="UP000256561"/>
    </source>
</evidence>
<dbReference type="GO" id="GO:0046872">
    <property type="term" value="F:metal ion binding"/>
    <property type="evidence" value="ECO:0007669"/>
    <property type="project" value="UniProtKB-KW"/>
</dbReference>
<dbReference type="PROSITE" id="PS01090">
    <property type="entry name" value="TATD_2"/>
    <property type="match status" value="1"/>
</dbReference>
<dbReference type="Proteomes" id="UP000256561">
    <property type="component" value="Unassembled WGS sequence"/>
</dbReference>
<dbReference type="GO" id="GO:0016788">
    <property type="term" value="F:hydrolase activity, acting on ester bonds"/>
    <property type="evidence" value="ECO:0007669"/>
    <property type="project" value="InterPro"/>
</dbReference>
<evidence type="ECO:0000256" key="4">
    <source>
        <dbReference type="PIRSR" id="PIRSR005902-1"/>
    </source>
</evidence>
<keyword evidence="3" id="KW-0378">Hydrolase</keyword>
<evidence type="ECO:0000256" key="1">
    <source>
        <dbReference type="ARBA" id="ARBA00009275"/>
    </source>
</evidence>
<dbReference type="PANTHER" id="PTHR46124">
    <property type="entry name" value="D-AMINOACYL-TRNA DEACYLASE"/>
    <property type="match status" value="1"/>
</dbReference>
<keyword evidence="2 4" id="KW-0479">Metal-binding</keyword>
<comment type="similarity">
    <text evidence="1">Belongs to the metallo-dependent hydrolases superfamily. TatD-type hydrolase family.</text>
</comment>
<dbReference type="OrthoDB" id="9810005at2"/>
<dbReference type="EMBL" id="QRHA01000004">
    <property type="protein sequence ID" value="RDV26656.1"/>
    <property type="molecule type" value="Genomic_DNA"/>
</dbReference>
<proteinExistence type="inferred from homology"/>
<feature type="binding site" evidence="4">
    <location>
        <position position="204"/>
    </location>
    <ligand>
        <name>a divalent metal cation</name>
        <dbReference type="ChEBI" id="CHEBI:60240"/>
        <label>1</label>
    </ligand>
</feature>
<dbReference type="PANTHER" id="PTHR46124:SF3">
    <property type="entry name" value="HYDROLASE"/>
    <property type="match status" value="1"/>
</dbReference>
<name>A0A3D8M9K5_9ALTE</name>
<dbReference type="InterPro" id="IPR018228">
    <property type="entry name" value="DNase_TatD-rel_CS"/>
</dbReference>
<dbReference type="Pfam" id="PF01026">
    <property type="entry name" value="TatD_DNase"/>
    <property type="match status" value="1"/>
</dbReference>
<sequence length="259" mass="29230">MQWFDAGVNLLDNRLAPRETLLEAHQAGVNRMCVITTQPKEWRLAEQLYQQYPESLCYTVGVHPHCARLVTDADFDALRIAAGKPGVVAIGECGLDFNRNFSPQDTQLKVFERQLELAAELNMPVYLHERDAFDTQLACLNNVRGELASGIAHCFTSHQQHMQAYLELGLHIGITGWICDPKRGEQLRQALPFLPIEKLILETDAPYLYPKNRKPRTSNNQPAYLPFIAQTVAEIKNLSVEQLSQHSYANTCLLFGLGQ</sequence>
<feature type="binding site" evidence="4">
    <location>
        <position position="128"/>
    </location>
    <ligand>
        <name>a divalent metal cation</name>
        <dbReference type="ChEBI" id="CHEBI:60240"/>
        <label>2</label>
    </ligand>
</feature>
<dbReference type="CDD" id="cd01310">
    <property type="entry name" value="TatD_DNAse"/>
    <property type="match status" value="1"/>
</dbReference>
<keyword evidence="6" id="KW-1185">Reference proteome</keyword>
<dbReference type="Gene3D" id="3.20.20.140">
    <property type="entry name" value="Metal-dependent hydrolases"/>
    <property type="match status" value="1"/>
</dbReference>
<dbReference type="PIRSF" id="PIRSF005902">
    <property type="entry name" value="DNase_TatD"/>
    <property type="match status" value="1"/>
</dbReference>
<comment type="caution">
    <text evidence="5">The sequence shown here is derived from an EMBL/GenBank/DDBJ whole genome shotgun (WGS) entry which is preliminary data.</text>
</comment>
<accession>A0A3D8M9K5</accession>
<dbReference type="InterPro" id="IPR001130">
    <property type="entry name" value="TatD-like"/>
</dbReference>
<gene>
    <name evidence="5" type="ORF">DXV75_06620</name>
</gene>
<feature type="binding site" evidence="4">
    <location>
        <position position="92"/>
    </location>
    <ligand>
        <name>a divalent metal cation</name>
        <dbReference type="ChEBI" id="CHEBI:60240"/>
        <label>1</label>
    </ligand>
</feature>
<dbReference type="PROSITE" id="PS01091">
    <property type="entry name" value="TATD_3"/>
    <property type="match status" value="1"/>
</dbReference>
<evidence type="ECO:0000313" key="5">
    <source>
        <dbReference type="EMBL" id="RDV26656.1"/>
    </source>
</evidence>